<evidence type="ECO:0000256" key="1">
    <source>
        <dbReference type="SAM" id="Phobius"/>
    </source>
</evidence>
<dbReference type="EMBL" id="KV427629">
    <property type="protein sequence ID" value="KZT05515.1"/>
    <property type="molecule type" value="Genomic_DNA"/>
</dbReference>
<evidence type="ECO:0000256" key="2">
    <source>
        <dbReference type="SAM" id="SignalP"/>
    </source>
</evidence>
<keyword evidence="2" id="KW-0732">Signal</keyword>
<dbReference type="Proteomes" id="UP000076871">
    <property type="component" value="Unassembled WGS sequence"/>
</dbReference>
<dbReference type="AlphaFoldDB" id="A0A165DS38"/>
<keyword evidence="1" id="KW-0472">Membrane</keyword>
<feature type="signal peptide" evidence="2">
    <location>
        <begin position="1"/>
        <end position="23"/>
    </location>
</feature>
<feature type="transmembrane region" description="Helical" evidence="1">
    <location>
        <begin position="58"/>
        <end position="87"/>
    </location>
</feature>
<organism evidence="3 4">
    <name type="scientific">Laetiporus sulphureus 93-53</name>
    <dbReference type="NCBI Taxonomy" id="1314785"/>
    <lineage>
        <taxon>Eukaryota</taxon>
        <taxon>Fungi</taxon>
        <taxon>Dikarya</taxon>
        <taxon>Basidiomycota</taxon>
        <taxon>Agaricomycotina</taxon>
        <taxon>Agaricomycetes</taxon>
        <taxon>Polyporales</taxon>
        <taxon>Laetiporus</taxon>
    </lineage>
</organism>
<sequence length="165" mass="17847">MGQTSSVLLVLVMFGHLFSTSLGQTNATEDDAAMLAAPAPDITSSADGLSSLSNAAYAVFYILVIAVMLFVIGCVVALTAVILGYFWQEYLKPHLPLWPLKQCFYRCGARLVKAAEDRDIESAPLCDDDELSASTCMARPSYSHLAPGKPFIVASRTTQINSQRH</sequence>
<keyword evidence="1" id="KW-0812">Transmembrane</keyword>
<proteinExistence type="predicted"/>
<evidence type="ECO:0000313" key="4">
    <source>
        <dbReference type="Proteomes" id="UP000076871"/>
    </source>
</evidence>
<dbReference type="RefSeq" id="XP_040763255.1">
    <property type="nucleotide sequence ID" value="XM_040912688.1"/>
</dbReference>
<protein>
    <submittedName>
        <fullName evidence="3">Uncharacterized protein</fullName>
    </submittedName>
</protein>
<name>A0A165DS38_9APHY</name>
<dbReference type="InParanoid" id="A0A165DS38"/>
<dbReference type="GeneID" id="63829716"/>
<keyword evidence="4" id="KW-1185">Reference proteome</keyword>
<gene>
    <name evidence="3" type="ORF">LAESUDRAFT_760072</name>
</gene>
<keyword evidence="1" id="KW-1133">Transmembrane helix</keyword>
<feature type="chain" id="PRO_5007856763" evidence="2">
    <location>
        <begin position="24"/>
        <end position="165"/>
    </location>
</feature>
<reference evidence="3 4" key="1">
    <citation type="journal article" date="2016" name="Mol. Biol. Evol.">
        <title>Comparative Genomics of Early-Diverging Mushroom-Forming Fungi Provides Insights into the Origins of Lignocellulose Decay Capabilities.</title>
        <authorList>
            <person name="Nagy L.G."/>
            <person name="Riley R."/>
            <person name="Tritt A."/>
            <person name="Adam C."/>
            <person name="Daum C."/>
            <person name="Floudas D."/>
            <person name="Sun H."/>
            <person name="Yadav J.S."/>
            <person name="Pangilinan J."/>
            <person name="Larsson K.H."/>
            <person name="Matsuura K."/>
            <person name="Barry K."/>
            <person name="Labutti K."/>
            <person name="Kuo R."/>
            <person name="Ohm R.A."/>
            <person name="Bhattacharya S.S."/>
            <person name="Shirouzu T."/>
            <person name="Yoshinaga Y."/>
            <person name="Martin F.M."/>
            <person name="Grigoriev I.V."/>
            <person name="Hibbett D.S."/>
        </authorList>
    </citation>
    <scope>NUCLEOTIDE SEQUENCE [LARGE SCALE GENOMIC DNA]</scope>
    <source>
        <strain evidence="3 4">93-53</strain>
    </source>
</reference>
<evidence type="ECO:0000313" key="3">
    <source>
        <dbReference type="EMBL" id="KZT05515.1"/>
    </source>
</evidence>
<accession>A0A165DS38</accession>